<dbReference type="GO" id="GO:0005634">
    <property type="term" value="C:nucleus"/>
    <property type="evidence" value="ECO:0007669"/>
    <property type="project" value="UniProtKB-SubCell"/>
</dbReference>
<reference evidence="8" key="2">
    <citation type="submission" date="2024-10" db="UniProtKB">
        <authorList>
            <consortium name="EnsemblProtists"/>
        </authorList>
    </citation>
    <scope>IDENTIFICATION</scope>
</reference>
<dbReference type="STRING" id="2903.R1D2W8"/>
<dbReference type="InterPro" id="IPR028941">
    <property type="entry name" value="WHIM2_dom"/>
</dbReference>
<keyword evidence="9" id="KW-1185">Reference proteome</keyword>
<feature type="DNA-binding region" description="HMG box" evidence="3">
    <location>
        <begin position="142"/>
        <end position="210"/>
    </location>
</feature>
<keyword evidence="3" id="KW-0238">DNA-binding</keyword>
<dbReference type="Pfam" id="PF15612">
    <property type="entry name" value="WHIM1"/>
    <property type="match status" value="1"/>
</dbReference>
<proteinExistence type="predicted"/>
<dbReference type="PROSITE" id="PS50827">
    <property type="entry name" value="DDT"/>
    <property type="match status" value="1"/>
</dbReference>
<feature type="compositionally biased region" description="Basic and acidic residues" evidence="5">
    <location>
        <begin position="126"/>
        <end position="138"/>
    </location>
</feature>
<evidence type="ECO:0000313" key="9">
    <source>
        <dbReference type="Proteomes" id="UP000013827"/>
    </source>
</evidence>
<dbReference type="AlphaFoldDB" id="A0A0D3K1S8"/>
<dbReference type="InterPro" id="IPR028942">
    <property type="entry name" value="WHIM1_dom"/>
</dbReference>
<evidence type="ECO:0000256" key="1">
    <source>
        <dbReference type="ARBA" id="ARBA00004123"/>
    </source>
</evidence>
<protein>
    <recommendedName>
        <fullName evidence="10">HMG box domain-containing protein</fullName>
    </recommendedName>
</protein>
<evidence type="ECO:0000256" key="5">
    <source>
        <dbReference type="SAM" id="MobiDB-lite"/>
    </source>
</evidence>
<evidence type="ECO:0000256" key="2">
    <source>
        <dbReference type="ARBA" id="ARBA00023242"/>
    </source>
</evidence>
<reference evidence="9" key="1">
    <citation type="journal article" date="2013" name="Nature">
        <title>Pan genome of the phytoplankton Emiliania underpins its global distribution.</title>
        <authorList>
            <person name="Read B.A."/>
            <person name="Kegel J."/>
            <person name="Klute M.J."/>
            <person name="Kuo A."/>
            <person name="Lefebvre S.C."/>
            <person name="Maumus F."/>
            <person name="Mayer C."/>
            <person name="Miller J."/>
            <person name="Monier A."/>
            <person name="Salamov A."/>
            <person name="Young J."/>
            <person name="Aguilar M."/>
            <person name="Claverie J.M."/>
            <person name="Frickenhaus S."/>
            <person name="Gonzalez K."/>
            <person name="Herman E.K."/>
            <person name="Lin Y.C."/>
            <person name="Napier J."/>
            <person name="Ogata H."/>
            <person name="Sarno A.F."/>
            <person name="Shmutz J."/>
            <person name="Schroeder D."/>
            <person name="de Vargas C."/>
            <person name="Verret F."/>
            <person name="von Dassow P."/>
            <person name="Valentin K."/>
            <person name="Van de Peer Y."/>
            <person name="Wheeler G."/>
            <person name="Dacks J.B."/>
            <person name="Delwiche C.F."/>
            <person name="Dyhrman S.T."/>
            <person name="Glockner G."/>
            <person name="John U."/>
            <person name="Richards T."/>
            <person name="Worden A.Z."/>
            <person name="Zhang X."/>
            <person name="Grigoriev I.V."/>
            <person name="Allen A.E."/>
            <person name="Bidle K."/>
            <person name="Borodovsky M."/>
            <person name="Bowler C."/>
            <person name="Brownlee C."/>
            <person name="Cock J.M."/>
            <person name="Elias M."/>
            <person name="Gladyshev V.N."/>
            <person name="Groth M."/>
            <person name="Guda C."/>
            <person name="Hadaegh A."/>
            <person name="Iglesias-Rodriguez M.D."/>
            <person name="Jenkins J."/>
            <person name="Jones B.M."/>
            <person name="Lawson T."/>
            <person name="Leese F."/>
            <person name="Lindquist E."/>
            <person name="Lobanov A."/>
            <person name="Lomsadze A."/>
            <person name="Malik S.B."/>
            <person name="Marsh M.E."/>
            <person name="Mackinder L."/>
            <person name="Mock T."/>
            <person name="Mueller-Roeber B."/>
            <person name="Pagarete A."/>
            <person name="Parker M."/>
            <person name="Probert I."/>
            <person name="Quesneville H."/>
            <person name="Raines C."/>
            <person name="Rensing S.A."/>
            <person name="Riano-Pachon D.M."/>
            <person name="Richier S."/>
            <person name="Rokitta S."/>
            <person name="Shiraiwa Y."/>
            <person name="Soanes D.M."/>
            <person name="van der Giezen M."/>
            <person name="Wahlund T.M."/>
            <person name="Williams B."/>
            <person name="Wilson W."/>
            <person name="Wolfe G."/>
            <person name="Wurch L.L."/>
        </authorList>
    </citation>
    <scope>NUCLEOTIDE SEQUENCE</scope>
</reference>
<dbReference type="GeneID" id="17274986"/>
<dbReference type="InterPro" id="IPR053271">
    <property type="entry name" value="DDT_domain"/>
</dbReference>
<evidence type="ECO:0008006" key="10">
    <source>
        <dbReference type="Google" id="ProtNLM"/>
    </source>
</evidence>
<dbReference type="InterPro" id="IPR009071">
    <property type="entry name" value="HMG_box_dom"/>
</dbReference>
<dbReference type="PANTHER" id="PTHR15546:SF2">
    <property type="entry name" value="DDT DOMAIN-CONTAINING PROTEIN DDB_G0282237"/>
    <property type="match status" value="1"/>
</dbReference>
<dbReference type="Gene3D" id="1.10.30.10">
    <property type="entry name" value="High mobility group box domain"/>
    <property type="match status" value="1"/>
</dbReference>
<feature type="compositionally biased region" description="Basic and acidic residues" evidence="5">
    <location>
        <begin position="1112"/>
        <end position="1123"/>
    </location>
</feature>
<feature type="domain" description="DDT" evidence="7">
    <location>
        <begin position="331"/>
        <end position="392"/>
    </location>
</feature>
<dbReference type="PaxDb" id="2903-EOD29713"/>
<dbReference type="Pfam" id="PF02791">
    <property type="entry name" value="DDT"/>
    <property type="match status" value="1"/>
</dbReference>
<feature type="domain" description="HMG box" evidence="6">
    <location>
        <begin position="142"/>
        <end position="210"/>
    </location>
</feature>
<feature type="coiled-coil region" evidence="4">
    <location>
        <begin position="971"/>
        <end position="998"/>
    </location>
</feature>
<dbReference type="KEGG" id="ehx:EMIHUDRAFT_233615"/>
<name>A0A0D3K1S8_EMIH1</name>
<evidence type="ECO:0000259" key="6">
    <source>
        <dbReference type="PROSITE" id="PS50118"/>
    </source>
</evidence>
<organism evidence="8 9">
    <name type="scientific">Emiliania huxleyi (strain CCMP1516)</name>
    <dbReference type="NCBI Taxonomy" id="280463"/>
    <lineage>
        <taxon>Eukaryota</taxon>
        <taxon>Haptista</taxon>
        <taxon>Haptophyta</taxon>
        <taxon>Prymnesiophyceae</taxon>
        <taxon>Isochrysidales</taxon>
        <taxon>Noelaerhabdaceae</taxon>
        <taxon>Emiliania</taxon>
    </lineage>
</organism>
<dbReference type="InterPro" id="IPR018501">
    <property type="entry name" value="DDT_dom"/>
</dbReference>
<evidence type="ECO:0000259" key="7">
    <source>
        <dbReference type="PROSITE" id="PS50827"/>
    </source>
</evidence>
<dbReference type="PANTHER" id="PTHR15546">
    <property type="entry name" value="BROMODOMAIN ADJACENT TO ZINC FINGER DOMAIN, 2A"/>
    <property type="match status" value="1"/>
</dbReference>
<feature type="region of interest" description="Disordered" evidence="5">
    <location>
        <begin position="126"/>
        <end position="146"/>
    </location>
</feature>
<dbReference type="GO" id="GO:0003677">
    <property type="term" value="F:DNA binding"/>
    <property type="evidence" value="ECO:0007669"/>
    <property type="project" value="UniProtKB-UniRule"/>
</dbReference>
<dbReference type="SMART" id="SM00398">
    <property type="entry name" value="HMG"/>
    <property type="match status" value="1"/>
</dbReference>
<dbReference type="RefSeq" id="XP_005782142.1">
    <property type="nucleotide sequence ID" value="XM_005782085.1"/>
</dbReference>
<dbReference type="EnsemblProtists" id="EOD29713">
    <property type="protein sequence ID" value="EOD29713"/>
    <property type="gene ID" value="EMIHUDRAFT_233615"/>
</dbReference>
<dbReference type="InterPro" id="IPR036910">
    <property type="entry name" value="HMG_box_dom_sf"/>
</dbReference>
<feature type="region of interest" description="Disordered" evidence="5">
    <location>
        <begin position="1081"/>
        <end position="1127"/>
    </location>
</feature>
<keyword evidence="4" id="KW-0175">Coiled coil</keyword>
<dbReference type="Proteomes" id="UP000013827">
    <property type="component" value="Unassembled WGS sequence"/>
</dbReference>
<dbReference type="CDD" id="cd00084">
    <property type="entry name" value="HMG-box_SF"/>
    <property type="match status" value="1"/>
</dbReference>
<accession>A0A0D3K1S8</accession>
<evidence type="ECO:0000256" key="4">
    <source>
        <dbReference type="SAM" id="Coils"/>
    </source>
</evidence>
<evidence type="ECO:0000313" key="8">
    <source>
        <dbReference type="EnsemblProtists" id="EOD29713"/>
    </source>
</evidence>
<comment type="subcellular location">
    <subcellularLocation>
        <location evidence="1">Nucleus</location>
    </subcellularLocation>
</comment>
<dbReference type="SUPFAM" id="SSF47095">
    <property type="entry name" value="HMG-box"/>
    <property type="match status" value="1"/>
</dbReference>
<dbReference type="PROSITE" id="PS50118">
    <property type="entry name" value="HMG_BOX_2"/>
    <property type="match status" value="1"/>
</dbReference>
<dbReference type="Pfam" id="PF15613">
    <property type="entry name" value="WSD"/>
    <property type="match status" value="1"/>
</dbReference>
<feature type="compositionally biased region" description="Acidic residues" evidence="5">
    <location>
        <begin position="1100"/>
        <end position="1109"/>
    </location>
</feature>
<evidence type="ECO:0000256" key="3">
    <source>
        <dbReference type="PROSITE-ProRule" id="PRU00267"/>
    </source>
</evidence>
<keyword evidence="2 3" id="KW-0539">Nucleus</keyword>
<feature type="region of interest" description="Disordered" evidence="5">
    <location>
        <begin position="248"/>
        <end position="272"/>
    </location>
</feature>
<sequence length="1198" mass="128159">MAAPAVAAPAVAAQSDDMWETAGHPWLGVRVARQFGKRCALGTIVAWAPADEAEGDPALWRAEHDDGDGEDLEEHEVSEAVALYKEHPAAVRFEERVAKGEEKAARAAAKAEREAARAAAKAAKEAAKAAKQAERDAKAAAPRRPRSAYECYAASERPAAATANPGLQAPDVTKLLAATWKGMSDEERAPFAAAAEADTARHDAEWAEFERLCFACGLDPIEAREQHKAVGKKHKDGEPLRQLTLPFAPLRASGSKRPAPDGDDGGGGGKVARISTEWSDRALAAMRLREALKVADAAIADEPPHAACPAAGRPDPFHLLPPCGWVDGGPAVCAADVLAAWDFFQTLGEGVLKVSPFSAAELSQALTHPGEPLLLTEASVALLRLLLDHSAQLASGQVPPPVDTRVVASTLQQLPPSGVVTRTNWPEVLRCVGWLLPEFHGDPACEAALLALQDCTYAALPGAERLALFRALCDACLSTEPVRAALRERAERHAELSKQHRELQAGLTKQLKEAIGAIATPADTSSKFALVFPAIAAPSRKRLRAAATEALLGAIERRSVSGLEAAIAAAVEAGHQGELAGGRLWCTSELKAARALLAGESVRLAKVECTREKDAKSLEAFAGRTAPPKYRTNRWFTLVVGMVQAVRGLVQDLLSCPVRSEPLGVDESGRRYWAFASDPGRLWVEAPAGAAWGWAAYMSAAAVKAVIRSLRAQSDLRRALELRLPLLTGMPDAAAVGGGGGGWLSSGHELLGSRVARDPALFRLVHDDGDEEDLEEDEVVQGKSLYAEHPAARRFEEKAAKAREAEEAATSVELEGWRLEGHALVRRRVARSFDEGGHTLGLITRWLPADEASGDGALFHAVHDDGDEEDLEEDEAAEAAALLEALGAEARAAAAECARTRLVQPKYENKQLKKGERAEAGHLGVEGARAEIGALEQALLPGLRAAGSRWVAPKARIRVRWLQSLDEAERASELAASLVELEQHLRELQSAADVSERKPWRSDAHEWLGRSVRRFFWLKSEQRWLCTDASVGSWLPAEGSDVALWHVTHDDGDRSSLRSGGFCDEEDLEEHEVAIALEHYSEGRAEPLPSEAGALKAAAEDEDEDDEAGGGEAREESGGDGKDSPTLWRSAEARGRWLSALAGARTPEVVALCATSLRAHTGRYAPLLTKHGEATKREAAFALTEAALLSALSGQNKK</sequence>
<dbReference type="Pfam" id="PF00505">
    <property type="entry name" value="HMG_box"/>
    <property type="match status" value="1"/>
</dbReference>
<dbReference type="HOGENOM" id="CLU_271100_0_0_1"/>